<dbReference type="InterPro" id="IPR029021">
    <property type="entry name" value="Prot-tyrosine_phosphatase-like"/>
</dbReference>
<dbReference type="PROSITE" id="PS00383">
    <property type="entry name" value="TYR_PHOSPHATASE_1"/>
    <property type="match status" value="1"/>
</dbReference>
<keyword evidence="3" id="KW-1185">Reference proteome</keyword>
<dbReference type="Pfam" id="PF13350">
    <property type="entry name" value="Y_phosphatase3"/>
    <property type="match status" value="1"/>
</dbReference>
<proteinExistence type="predicted"/>
<protein>
    <submittedName>
        <fullName evidence="2">Tyrosine-protein phosphatase</fullName>
        <ecNumber evidence="2">3.1.3.48</ecNumber>
    </submittedName>
</protein>
<dbReference type="GO" id="GO:0004725">
    <property type="term" value="F:protein tyrosine phosphatase activity"/>
    <property type="evidence" value="ECO:0007669"/>
    <property type="project" value="UniProtKB-EC"/>
</dbReference>
<sequence>MWLEFDSLVNARDVGGTPTTDGDEIRAGRLLRSDNLQDLTAGDIERLLGLQVTDVIDLRSFYELHHEGPGPLTGHPAVAIHHHSFIPEKFDRADVNDIEDVLPDNEEPADELPGDALPFKDKKPTIKVDDAFASTYLSFLNERPESVVAALRAIAYARGAALVHCAAGKDRTGTAVALSLVLAGADPVAVVDDYAASSERMQAIIDRLIGSETYRENLAGRPLSSHMTRPETMQAFLEYARSEHGSVEAMLKRMGWTDADTGAMWAKLRR</sequence>
<dbReference type="InterPro" id="IPR016130">
    <property type="entry name" value="Tyr_Pase_AS"/>
</dbReference>
<evidence type="ECO:0000313" key="3">
    <source>
        <dbReference type="Proteomes" id="UP001442841"/>
    </source>
</evidence>
<dbReference type="Proteomes" id="UP001442841">
    <property type="component" value="Chromosome"/>
</dbReference>
<accession>A0ABZ3FTC6</accession>
<dbReference type="EC" id="3.1.3.48" evidence="2"/>
<dbReference type="InterPro" id="IPR000387">
    <property type="entry name" value="Tyr_Pase_dom"/>
</dbReference>
<dbReference type="PROSITE" id="PS50056">
    <property type="entry name" value="TYR_PHOSPHATASE_2"/>
    <property type="match status" value="1"/>
</dbReference>
<reference evidence="2 3" key="1">
    <citation type="submission" date="2024-04" db="EMBL/GenBank/DDBJ databases">
        <title>Isolation of an actinomycete strain from pig manure.</title>
        <authorList>
            <person name="Gong T."/>
            <person name="Yu Z."/>
            <person name="An M."/>
            <person name="Wei C."/>
            <person name="Yang W."/>
            <person name="Liu L."/>
        </authorList>
    </citation>
    <scope>NUCLEOTIDE SEQUENCE [LARGE SCALE GENOMIC DNA]</scope>
    <source>
        <strain evidence="2 3">ZF39</strain>
    </source>
</reference>
<dbReference type="Gene3D" id="3.90.190.10">
    <property type="entry name" value="Protein tyrosine phosphatase superfamily"/>
    <property type="match status" value="1"/>
</dbReference>
<keyword evidence="2" id="KW-0378">Hydrolase</keyword>
<gene>
    <name evidence="2" type="ORF">AADG42_00040</name>
</gene>
<dbReference type="EMBL" id="CP154795">
    <property type="protein sequence ID" value="XAN09356.1"/>
    <property type="molecule type" value="Genomic_DNA"/>
</dbReference>
<name>A0ABZ3FTC6_9ACTN</name>
<dbReference type="RefSeq" id="WP_425310805.1">
    <property type="nucleotide sequence ID" value="NZ_CP154795.1"/>
</dbReference>
<organism evidence="2 3">
    <name type="scientific">Ammonicoccus fulvus</name>
    <dbReference type="NCBI Taxonomy" id="3138240"/>
    <lineage>
        <taxon>Bacteria</taxon>
        <taxon>Bacillati</taxon>
        <taxon>Actinomycetota</taxon>
        <taxon>Actinomycetes</taxon>
        <taxon>Propionibacteriales</taxon>
        <taxon>Propionibacteriaceae</taxon>
        <taxon>Ammonicoccus</taxon>
    </lineage>
</organism>
<evidence type="ECO:0000313" key="2">
    <source>
        <dbReference type="EMBL" id="XAN09356.1"/>
    </source>
</evidence>
<dbReference type="SUPFAM" id="SSF52799">
    <property type="entry name" value="(Phosphotyrosine protein) phosphatases II"/>
    <property type="match status" value="1"/>
</dbReference>
<evidence type="ECO:0000259" key="1">
    <source>
        <dbReference type="PROSITE" id="PS50056"/>
    </source>
</evidence>
<feature type="domain" description="Tyrosine specific protein phosphatases" evidence="1">
    <location>
        <begin position="145"/>
        <end position="192"/>
    </location>
</feature>
<dbReference type="InterPro" id="IPR026893">
    <property type="entry name" value="Tyr/Ser_Pase_IphP-type"/>
</dbReference>